<feature type="transmembrane region" description="Helical" evidence="1">
    <location>
        <begin position="50"/>
        <end position="73"/>
    </location>
</feature>
<reference evidence="2 3" key="1">
    <citation type="journal article" date="2016" name="Nat. Commun.">
        <title>Thousands of microbial genomes shed light on interconnected biogeochemical processes in an aquifer system.</title>
        <authorList>
            <person name="Anantharaman K."/>
            <person name="Brown C.T."/>
            <person name="Hug L.A."/>
            <person name="Sharon I."/>
            <person name="Castelle C.J."/>
            <person name="Probst A.J."/>
            <person name="Thomas B.C."/>
            <person name="Singh A."/>
            <person name="Wilkins M.J."/>
            <person name="Karaoz U."/>
            <person name="Brodie E.L."/>
            <person name="Williams K.H."/>
            <person name="Hubbard S.S."/>
            <person name="Banfield J.F."/>
        </authorList>
    </citation>
    <scope>NUCLEOTIDE SEQUENCE [LARGE SCALE GENOMIC DNA]</scope>
</reference>
<dbReference type="STRING" id="1798656.A2604_00820"/>
<protein>
    <submittedName>
        <fullName evidence="2">Uncharacterized protein</fullName>
    </submittedName>
</protein>
<dbReference type="Proteomes" id="UP000177587">
    <property type="component" value="Unassembled WGS sequence"/>
</dbReference>
<evidence type="ECO:0000313" key="2">
    <source>
        <dbReference type="EMBL" id="OGZ04298.1"/>
    </source>
</evidence>
<sequence length="147" mass="16436">MKKNKNFSYPQTLAEIASLAKSSASHQASLLYKSALIVFNLYKSMKKSEYILKSFINALGVFVYTSAVSLLLFNGQIIFGKESSFLMPLFLLLLFIISASITGLLVLGKPIHLYLSNLKKEAFLFLFSTLAWLVFFIVIIVAVLLLL</sequence>
<comment type="caution">
    <text evidence="2">The sequence shown here is derived from an EMBL/GenBank/DDBJ whole genome shotgun (WGS) entry which is preliminary data.</text>
</comment>
<proteinExistence type="predicted"/>
<dbReference type="EMBL" id="MHLG01000006">
    <property type="protein sequence ID" value="OGZ04298.1"/>
    <property type="molecule type" value="Genomic_DNA"/>
</dbReference>
<evidence type="ECO:0000313" key="3">
    <source>
        <dbReference type="Proteomes" id="UP000177587"/>
    </source>
</evidence>
<evidence type="ECO:0000256" key="1">
    <source>
        <dbReference type="SAM" id="Phobius"/>
    </source>
</evidence>
<feature type="transmembrane region" description="Helical" evidence="1">
    <location>
        <begin position="85"/>
        <end position="107"/>
    </location>
</feature>
<organism evidence="2 3">
    <name type="scientific">Candidatus Liptonbacteria bacterium RIFOXYD1_FULL_36_11</name>
    <dbReference type="NCBI Taxonomy" id="1798656"/>
    <lineage>
        <taxon>Bacteria</taxon>
        <taxon>Candidatus Liptoniibacteriota</taxon>
    </lineage>
</organism>
<keyword evidence="1" id="KW-1133">Transmembrane helix</keyword>
<feature type="transmembrane region" description="Helical" evidence="1">
    <location>
        <begin position="123"/>
        <end position="146"/>
    </location>
</feature>
<name>A0A1G2CUY0_9BACT</name>
<keyword evidence="1" id="KW-0812">Transmembrane</keyword>
<keyword evidence="1" id="KW-0472">Membrane</keyword>
<gene>
    <name evidence="2" type="ORF">A2604_00820</name>
</gene>
<dbReference type="AlphaFoldDB" id="A0A1G2CUY0"/>
<accession>A0A1G2CUY0</accession>